<keyword evidence="2" id="KW-1185">Reference proteome</keyword>
<organism evidence="1 2">
    <name type="scientific">Corynebacterium phage C3PO</name>
    <dbReference type="NCBI Taxonomy" id="2047868"/>
    <lineage>
        <taxon>Viruses</taxon>
        <taxon>Duplodnaviria</taxon>
        <taxon>Heunggongvirae</taxon>
        <taxon>Uroviricota</taxon>
        <taxon>Caudoviricetes</taxon>
        <taxon>Zierdtviridae</taxon>
        <taxon>Toshachvirinae</taxon>
        <taxon>Ceetrepovirus</taxon>
        <taxon>Ceetrepovirus C3PO</taxon>
        <taxon>Corynebacterium virus C3PO</taxon>
    </lineage>
</organism>
<protein>
    <submittedName>
        <fullName evidence="1">Uncharacterized protein</fullName>
    </submittedName>
</protein>
<sequence length="148" mass="16854">MMDDFEFPDVERIVADIVGDLVQPDQIGVDKVEPYGRFNEVSADGEISALEAHDFIVLSREGGYLNHDSYTDIIGLEVECWGKTRSRAIQLSNDVTKRILAAEHGTFLGFVIDYVEILRGPDEDKKKVLFDDRVVIKAFEIHIRVKWL</sequence>
<dbReference type="OrthoDB" id="25515at10239"/>
<reference evidence="1 2" key="1">
    <citation type="submission" date="2017-10" db="EMBL/GenBank/DDBJ databases">
        <authorList>
            <person name="Almansoob K.M."/>
            <person name="Barra A."/>
            <person name="Canlas S.M."/>
            <person name="Chawla N."/>
            <person name="Johnson B.N."/>
            <person name="Kuhl M.D."/>
            <person name="Lin J.Y."/>
            <person name="Patel D.V."/>
            <person name="Reddy A.G."/>
            <person name="Sobol L."/>
            <person name="Solorzano-Papili D."/>
            <person name="Monti D.L."/>
            <person name="Stoner T.H."/>
            <person name="Garlena R.A."/>
            <person name="Russell D.A."/>
            <person name="Pope W.H."/>
            <person name="Jacobs-Sera D."/>
            <person name="Hatfull G.F."/>
        </authorList>
    </citation>
    <scope>NUCLEOTIDE SEQUENCE [LARGE SCALE GENOMIC DNA]</scope>
</reference>
<proteinExistence type="predicted"/>
<accession>A0A2H4P8G4</accession>
<dbReference type="EMBL" id="MG198776">
    <property type="protein sequence ID" value="ATW58516.1"/>
    <property type="molecule type" value="Genomic_DNA"/>
</dbReference>
<evidence type="ECO:0000313" key="2">
    <source>
        <dbReference type="Proteomes" id="UP000241822"/>
    </source>
</evidence>
<gene>
    <name evidence="1" type="ORF">SEA_C3PO_22</name>
</gene>
<name>A0A2H4P8G4_9CAUD</name>
<evidence type="ECO:0000313" key="1">
    <source>
        <dbReference type="EMBL" id="ATW58516.1"/>
    </source>
</evidence>
<dbReference type="Proteomes" id="UP000241822">
    <property type="component" value="Segment"/>
</dbReference>